<dbReference type="PROSITE" id="PS51212">
    <property type="entry name" value="WSC"/>
    <property type="match status" value="1"/>
</dbReference>
<dbReference type="Pfam" id="PF09362">
    <property type="entry name" value="DUF1996"/>
    <property type="match status" value="1"/>
</dbReference>
<evidence type="ECO:0000256" key="1">
    <source>
        <dbReference type="SAM" id="MobiDB-lite"/>
    </source>
</evidence>
<evidence type="ECO:0000259" key="3">
    <source>
        <dbReference type="PROSITE" id="PS51212"/>
    </source>
</evidence>
<comment type="caution">
    <text evidence="4">The sequence shown here is derived from an EMBL/GenBank/DDBJ whole genome shotgun (WGS) entry which is preliminary data.</text>
</comment>
<keyword evidence="2" id="KW-0732">Signal</keyword>
<dbReference type="AlphaFoldDB" id="A0AAN7TFE8"/>
<protein>
    <recommendedName>
        <fullName evidence="3">WSC domain-containing protein</fullName>
    </recommendedName>
</protein>
<reference evidence="4" key="1">
    <citation type="submission" date="2023-08" db="EMBL/GenBank/DDBJ databases">
        <title>Black Yeasts Isolated from many extreme environments.</title>
        <authorList>
            <person name="Coleine C."/>
            <person name="Stajich J.E."/>
            <person name="Selbmann L."/>
        </authorList>
    </citation>
    <scope>NUCLEOTIDE SEQUENCE</scope>
    <source>
        <strain evidence="4">CCFEE 5401</strain>
    </source>
</reference>
<dbReference type="PANTHER" id="PTHR43662:SF3">
    <property type="entry name" value="DOMAIN PROTEIN, PUTATIVE (AFU_ORTHOLOGUE AFUA_6G11970)-RELATED"/>
    <property type="match status" value="1"/>
</dbReference>
<evidence type="ECO:0000313" key="4">
    <source>
        <dbReference type="EMBL" id="KAK5107029.1"/>
    </source>
</evidence>
<dbReference type="Pfam" id="PF01822">
    <property type="entry name" value="WSC"/>
    <property type="match status" value="1"/>
</dbReference>
<organism evidence="4 5">
    <name type="scientific">Meristemomyces frigidus</name>
    <dbReference type="NCBI Taxonomy" id="1508187"/>
    <lineage>
        <taxon>Eukaryota</taxon>
        <taxon>Fungi</taxon>
        <taxon>Dikarya</taxon>
        <taxon>Ascomycota</taxon>
        <taxon>Pezizomycotina</taxon>
        <taxon>Dothideomycetes</taxon>
        <taxon>Dothideomycetidae</taxon>
        <taxon>Mycosphaerellales</taxon>
        <taxon>Teratosphaeriaceae</taxon>
        <taxon>Meristemomyces</taxon>
    </lineage>
</organism>
<gene>
    <name evidence="4" type="ORF">LTR62_001918</name>
</gene>
<dbReference type="Proteomes" id="UP001310890">
    <property type="component" value="Unassembled WGS sequence"/>
</dbReference>
<feature type="domain" description="WSC" evidence="3">
    <location>
        <begin position="372"/>
        <end position="472"/>
    </location>
</feature>
<feature type="region of interest" description="Disordered" evidence="1">
    <location>
        <begin position="492"/>
        <end position="511"/>
    </location>
</feature>
<accession>A0AAN7TFE8</accession>
<name>A0AAN7TFE8_9PEZI</name>
<dbReference type="InterPro" id="IPR002889">
    <property type="entry name" value="WSC_carb-bd"/>
</dbReference>
<proteinExistence type="predicted"/>
<feature type="chain" id="PRO_5042813947" description="WSC domain-containing protein" evidence="2">
    <location>
        <begin position="24"/>
        <end position="511"/>
    </location>
</feature>
<feature type="signal peptide" evidence="2">
    <location>
        <begin position="1"/>
        <end position="23"/>
    </location>
</feature>
<feature type="compositionally biased region" description="Basic residues" evidence="1">
    <location>
        <begin position="495"/>
        <end position="511"/>
    </location>
</feature>
<evidence type="ECO:0000256" key="2">
    <source>
        <dbReference type="SAM" id="SignalP"/>
    </source>
</evidence>
<sequence>MISTSYASAGVALALALSSPVAAFWRMPCPGRLVLERIDPIISPGSVSGHVHTVSGGSGFGFNTSYEQQRESACSSCPIKQDLSAYWTPKLYYMNADGTTFEDVPQAGEGNGATGGLTVYYEQRGNASKPVKAFPEGFRMLAGDPFQRNYTGLEAAPGDAVSFVCLDYSAKPAHPQTNAMPNINCPDGLRAQVYFPSCWDGVNLDPPDHKSHMAYPLGEHYDNGDCPASHPVQLISIFFEVIYQTGNFADRWANADQHPFVFAMGDRTGYGFHGDFINGWDVPTLQQAVDTCTNLSGDLSDCPVFADLYSDEECQACQIPPSIDEPITGNLTALPGCNPVTSGPEYAPPPKCSLTHISAPKQFFTNIASTLEWEYQGCANDSVSTRTLSGASTSSDTMTIETCIAFCKSKGYSLAGLEYASQCYCDNKYYTDDSAGPRAPQPDILGDCWEPCAGNPDEICGGASALSVYRNCAGRACENDVFKINGTASTTTARKERRHLHGSRHGHGRFS</sequence>
<dbReference type="EMBL" id="JAVRRL010000144">
    <property type="protein sequence ID" value="KAK5107029.1"/>
    <property type="molecule type" value="Genomic_DNA"/>
</dbReference>
<evidence type="ECO:0000313" key="5">
    <source>
        <dbReference type="Proteomes" id="UP001310890"/>
    </source>
</evidence>
<dbReference type="InterPro" id="IPR018535">
    <property type="entry name" value="DUF1996"/>
</dbReference>
<dbReference type="SMART" id="SM00321">
    <property type="entry name" value="WSC"/>
    <property type="match status" value="1"/>
</dbReference>
<dbReference type="PANTHER" id="PTHR43662">
    <property type="match status" value="1"/>
</dbReference>